<evidence type="ECO:0000256" key="4">
    <source>
        <dbReference type="ARBA" id="ARBA00023098"/>
    </source>
</evidence>
<dbReference type="SUPFAM" id="SSF54211">
    <property type="entry name" value="Ribosomal protein S5 domain 2-like"/>
    <property type="match status" value="1"/>
</dbReference>
<sequence length="383" mass="43054">MAGCDFSQWMMYDFNISLDLKIMIMTQMFIGNPHFTIKDIAVNASCPSNIALIKYWGKYAHQMPANPSISFTLNHCKTNTKMIFKANAPFTVKTFLSGKEEVQFAEKIAKYFRNIEAYLPWILKGSFEIHTENTFPHSSGIASSASGFGAIAKCLVEIERQFTAQEQKAEEKDDIDYTLKKASFLARLGSGSACRSLYDGLVVWGKTPEVEGSSDAYAVPYPNEEIHPIFRDFNDWVLLIHEGQKSVSSTVGHGLMNTNPYAERRFQEARENFVPMKEILKSGDIERFIALVEHEALTLHAMMMMSAPAFILMKTGTLEVINKIWNFRKETGLPLFFTLDAGANVHLLFPSSVSGGSSIPEFIEKELLPHTQNGGVVKDVMKW</sequence>
<dbReference type="PANTHER" id="PTHR10977">
    <property type="entry name" value="DIPHOSPHOMEVALONATE DECARBOXYLASE"/>
    <property type="match status" value="1"/>
</dbReference>
<dbReference type="Proteomes" id="UP000255515">
    <property type="component" value="Unassembled WGS sequence"/>
</dbReference>
<dbReference type="InterPro" id="IPR014721">
    <property type="entry name" value="Ribsml_uS5_D2-typ_fold_subgr"/>
</dbReference>
<dbReference type="GO" id="GO:0016831">
    <property type="term" value="F:carboxy-lyase activity"/>
    <property type="evidence" value="ECO:0007669"/>
    <property type="project" value="InterPro"/>
</dbReference>
<dbReference type="EMBL" id="UFTJ01000002">
    <property type="protein sequence ID" value="SSZ55884.1"/>
    <property type="molecule type" value="Genomic_DNA"/>
</dbReference>
<evidence type="ECO:0000313" key="8">
    <source>
        <dbReference type="EMBL" id="SSZ55884.1"/>
    </source>
</evidence>
<dbReference type="AlphaFoldDB" id="A0A376C1J5"/>
<evidence type="ECO:0000259" key="7">
    <source>
        <dbReference type="Pfam" id="PF22700"/>
    </source>
</evidence>
<organism evidence="8 9">
    <name type="scientific">Bergeyella zoohelcum</name>
    <dbReference type="NCBI Taxonomy" id="1015"/>
    <lineage>
        <taxon>Bacteria</taxon>
        <taxon>Pseudomonadati</taxon>
        <taxon>Bacteroidota</taxon>
        <taxon>Flavobacteriia</taxon>
        <taxon>Flavobacteriales</taxon>
        <taxon>Weeksellaceae</taxon>
        <taxon>Bergeyella</taxon>
    </lineage>
</organism>
<evidence type="ECO:0000256" key="1">
    <source>
        <dbReference type="ARBA" id="ARBA00022516"/>
    </source>
</evidence>
<evidence type="ECO:0000313" key="9">
    <source>
        <dbReference type="Proteomes" id="UP000255515"/>
    </source>
</evidence>
<dbReference type="PANTHER" id="PTHR10977:SF3">
    <property type="entry name" value="DIPHOSPHOMEVALONATE DECARBOXYLASE"/>
    <property type="match status" value="1"/>
</dbReference>
<keyword evidence="5" id="KW-0456">Lyase</keyword>
<dbReference type="Gene3D" id="3.30.70.890">
    <property type="entry name" value="GHMP kinase, C-terminal domain"/>
    <property type="match status" value="1"/>
</dbReference>
<keyword evidence="4" id="KW-0443">Lipid metabolism</keyword>
<gene>
    <name evidence="8" type="ORF">NCTC11661_01283</name>
</gene>
<evidence type="ECO:0000256" key="5">
    <source>
        <dbReference type="ARBA" id="ARBA00023239"/>
    </source>
</evidence>
<dbReference type="InterPro" id="IPR053859">
    <property type="entry name" value="MVD-like_N"/>
</dbReference>
<evidence type="ECO:0000256" key="3">
    <source>
        <dbReference type="ARBA" id="ARBA00022840"/>
    </source>
</evidence>
<dbReference type="InterPro" id="IPR005935">
    <property type="entry name" value="Mev_decarb"/>
</dbReference>
<keyword evidence="2" id="KW-0547">Nucleotide-binding</keyword>
<feature type="domain" description="Mvd1 C-terminal" evidence="6">
    <location>
        <begin position="237"/>
        <end position="350"/>
    </location>
</feature>
<dbReference type="SUPFAM" id="SSF55060">
    <property type="entry name" value="GHMP Kinase, C-terminal domain"/>
    <property type="match status" value="1"/>
</dbReference>
<keyword evidence="1" id="KW-0444">Lipid biosynthesis</keyword>
<dbReference type="GO" id="GO:0008299">
    <property type="term" value="P:isoprenoid biosynthetic process"/>
    <property type="evidence" value="ECO:0007669"/>
    <property type="project" value="InterPro"/>
</dbReference>
<accession>A0A376C1J5</accession>
<dbReference type="Pfam" id="PF22700">
    <property type="entry name" value="MVD-like_N"/>
    <property type="match status" value="1"/>
</dbReference>
<dbReference type="InterPro" id="IPR020568">
    <property type="entry name" value="Ribosomal_Su5_D2-typ_SF"/>
</dbReference>
<evidence type="ECO:0000256" key="2">
    <source>
        <dbReference type="ARBA" id="ARBA00022741"/>
    </source>
</evidence>
<reference evidence="8 9" key="1">
    <citation type="submission" date="2018-06" db="EMBL/GenBank/DDBJ databases">
        <authorList>
            <consortium name="Pathogen Informatics"/>
            <person name="Doyle S."/>
        </authorList>
    </citation>
    <scope>NUCLEOTIDE SEQUENCE [LARGE SCALE GENOMIC DNA]</scope>
    <source>
        <strain evidence="8 9">NCTC11661</strain>
    </source>
</reference>
<keyword evidence="3" id="KW-0067">ATP-binding</keyword>
<feature type="domain" description="Diphosphomevalonate decarboxylase-like N-terminal" evidence="7">
    <location>
        <begin position="47"/>
        <end position="213"/>
    </location>
</feature>
<protein>
    <submittedName>
        <fullName evidence="8">Mevalonate pyrophosphate decarboxylase</fullName>
    </submittedName>
</protein>
<proteinExistence type="predicted"/>
<name>A0A376C1J5_9FLAO</name>
<dbReference type="PIRSF" id="PIRSF015950">
    <property type="entry name" value="Mev_P_decrbx"/>
    <property type="match status" value="1"/>
</dbReference>
<dbReference type="Pfam" id="PF18376">
    <property type="entry name" value="MDD_C"/>
    <property type="match status" value="1"/>
</dbReference>
<evidence type="ECO:0000259" key="6">
    <source>
        <dbReference type="Pfam" id="PF18376"/>
    </source>
</evidence>
<dbReference type="Gene3D" id="3.30.230.10">
    <property type="match status" value="1"/>
</dbReference>
<dbReference type="InterPro" id="IPR041431">
    <property type="entry name" value="Mvd1_C"/>
</dbReference>
<dbReference type="GO" id="GO:0005524">
    <property type="term" value="F:ATP binding"/>
    <property type="evidence" value="ECO:0007669"/>
    <property type="project" value="UniProtKB-KW"/>
</dbReference>
<dbReference type="InterPro" id="IPR036554">
    <property type="entry name" value="GHMP_kinase_C_sf"/>
</dbReference>